<dbReference type="GO" id="GO:0006811">
    <property type="term" value="P:monoatomic ion transport"/>
    <property type="evidence" value="ECO:0007669"/>
    <property type="project" value="UniProtKB-KW"/>
</dbReference>
<organism evidence="13 14">
    <name type="scientific">Diacronema lutheri</name>
    <name type="common">Unicellular marine alga</name>
    <name type="synonym">Monochrysis lutheri</name>
    <dbReference type="NCBI Taxonomy" id="2081491"/>
    <lineage>
        <taxon>Eukaryota</taxon>
        <taxon>Haptista</taxon>
        <taxon>Haptophyta</taxon>
        <taxon>Pavlovophyceae</taxon>
        <taxon>Pavlovales</taxon>
        <taxon>Pavlovaceae</taxon>
        <taxon>Diacronema</taxon>
    </lineage>
</organism>
<evidence type="ECO:0000313" key="14">
    <source>
        <dbReference type="Proteomes" id="UP000751190"/>
    </source>
</evidence>
<comment type="caution">
    <text evidence="13">The sequence shown here is derived from an EMBL/GenBank/DDBJ whole genome shotgun (WGS) entry which is preliminary data.</text>
</comment>
<evidence type="ECO:0000313" key="13">
    <source>
        <dbReference type="EMBL" id="KAG8459295.1"/>
    </source>
</evidence>
<evidence type="ECO:0000256" key="10">
    <source>
        <dbReference type="ARBA" id="ARBA00030646"/>
    </source>
</evidence>
<dbReference type="Proteomes" id="UP000751190">
    <property type="component" value="Unassembled WGS sequence"/>
</dbReference>
<gene>
    <name evidence="13" type="ORF">KFE25_014140</name>
</gene>
<dbReference type="AlphaFoldDB" id="A0A8J5XHI2"/>
<keyword evidence="7 12" id="KW-1133">Transmembrane helix</keyword>
<keyword evidence="5" id="KW-1003">Cell membrane</keyword>
<keyword evidence="14" id="KW-1185">Reference proteome</keyword>
<feature type="transmembrane region" description="Helical" evidence="12">
    <location>
        <begin position="431"/>
        <end position="449"/>
    </location>
</feature>
<feature type="transmembrane region" description="Helical" evidence="12">
    <location>
        <begin position="135"/>
        <end position="154"/>
    </location>
</feature>
<sequence length="466" mass="49831">MFDATQVGAWEVYLGCPAWSLVLFAVLAAIYVSLLLVQSYVQPASPQPETDGARPTHGSRGGTEAEFAVFQRRWAVVYTTIMLADWLQGTHMYALYASYSLSKDDIGNLFLAGFGSGAVFSTVIGPFVDRCGRKAGCILYCVLEIVINILEHFSSMRLLLLGRVLGGISTSLLFSAFEAWLVTEHRKRGFPERWLERTFSMNGALNGVTAIAAGLIAQALTVNLGMGSIGPFRGAIGLTFLALVQILPWDENHGDRQAEVSASLHLALGTMRKQPSLWMLGVVQSLFEGAMYTFVFNWVPVLEPLAPANARAAFPHGIVFACFMLCIASGSALFELAARRLDARQTVALTLAIATAALATPVSVESFGAVLCCFCVFEACCGAFGPGCATLRSRVIPPKIHSTILNFYRISLNLAVVAGTKGSTVASSSTLFAACAIGLALATACQLALNADPRVHRPATDGRKAE</sequence>
<evidence type="ECO:0000256" key="2">
    <source>
        <dbReference type="ARBA" id="ARBA00004651"/>
    </source>
</evidence>
<dbReference type="EMBL" id="JAGTXO010000042">
    <property type="protein sequence ID" value="KAG8459295.1"/>
    <property type="molecule type" value="Genomic_DNA"/>
</dbReference>
<feature type="transmembrane region" description="Helical" evidence="12">
    <location>
        <begin position="203"/>
        <end position="226"/>
    </location>
</feature>
<feature type="transmembrane region" description="Helical" evidence="12">
    <location>
        <begin position="12"/>
        <end position="37"/>
    </location>
</feature>
<dbReference type="OMA" id="VFMWVPT"/>
<comment type="function">
    <text evidence="1">Mediates high-affinity intracellular uptake of the rare oligo-element molybdenum.</text>
</comment>
<feature type="transmembrane region" description="Helical" evidence="12">
    <location>
        <begin position="108"/>
        <end position="128"/>
    </location>
</feature>
<feature type="transmembrane region" description="Helical" evidence="12">
    <location>
        <begin position="160"/>
        <end position="182"/>
    </location>
</feature>
<feature type="transmembrane region" description="Helical" evidence="12">
    <location>
        <begin position="232"/>
        <end position="249"/>
    </location>
</feature>
<feature type="transmembrane region" description="Helical" evidence="12">
    <location>
        <begin position="346"/>
        <end position="362"/>
    </location>
</feature>
<evidence type="ECO:0000256" key="3">
    <source>
        <dbReference type="ARBA" id="ARBA00021242"/>
    </source>
</evidence>
<dbReference type="SUPFAM" id="SSF103473">
    <property type="entry name" value="MFS general substrate transporter"/>
    <property type="match status" value="1"/>
</dbReference>
<comment type="subcellular location">
    <subcellularLocation>
        <location evidence="2">Cell membrane</location>
        <topology evidence="2">Multi-pass membrane protein</topology>
    </subcellularLocation>
</comment>
<evidence type="ECO:0000256" key="7">
    <source>
        <dbReference type="ARBA" id="ARBA00022989"/>
    </source>
</evidence>
<keyword evidence="9 12" id="KW-0472">Membrane</keyword>
<feature type="transmembrane region" description="Helical" evidence="12">
    <location>
        <begin position="75"/>
        <end position="96"/>
    </location>
</feature>
<keyword evidence="6 12" id="KW-0812">Transmembrane</keyword>
<evidence type="ECO:0000256" key="12">
    <source>
        <dbReference type="SAM" id="Phobius"/>
    </source>
</evidence>
<dbReference type="Pfam" id="PF05631">
    <property type="entry name" value="MFS_5"/>
    <property type="match status" value="1"/>
</dbReference>
<keyword evidence="8" id="KW-0406">Ion transport</keyword>
<dbReference type="InterPro" id="IPR036259">
    <property type="entry name" value="MFS_trans_sf"/>
</dbReference>
<proteinExistence type="predicted"/>
<dbReference type="Gene3D" id="1.20.1250.20">
    <property type="entry name" value="MFS general substrate transporter like domains"/>
    <property type="match status" value="1"/>
</dbReference>
<dbReference type="InterPro" id="IPR008509">
    <property type="entry name" value="MOT2/MFSD5"/>
</dbReference>
<evidence type="ECO:0000256" key="1">
    <source>
        <dbReference type="ARBA" id="ARBA00003019"/>
    </source>
</evidence>
<evidence type="ECO:0000256" key="8">
    <source>
        <dbReference type="ARBA" id="ARBA00023065"/>
    </source>
</evidence>
<evidence type="ECO:0000256" key="6">
    <source>
        <dbReference type="ARBA" id="ARBA00022692"/>
    </source>
</evidence>
<evidence type="ECO:0000256" key="11">
    <source>
        <dbReference type="ARBA" id="ARBA00032555"/>
    </source>
</evidence>
<protein>
    <recommendedName>
        <fullName evidence="3">Molybdate-anion transporter</fullName>
    </recommendedName>
    <alternativeName>
        <fullName evidence="10">Major facilitator superfamily domain-containing protein 5</fullName>
    </alternativeName>
    <alternativeName>
        <fullName evidence="11">Molybdate transporter 2 homolog</fullName>
    </alternativeName>
</protein>
<evidence type="ECO:0000256" key="4">
    <source>
        <dbReference type="ARBA" id="ARBA00022448"/>
    </source>
</evidence>
<feature type="transmembrane region" description="Helical" evidence="12">
    <location>
        <begin position="277"/>
        <end position="301"/>
    </location>
</feature>
<dbReference type="PANTHER" id="PTHR23516:SF1">
    <property type="entry name" value="MOLYBDATE-ANION TRANSPORTER"/>
    <property type="match status" value="1"/>
</dbReference>
<reference evidence="13" key="1">
    <citation type="submission" date="2021-05" db="EMBL/GenBank/DDBJ databases">
        <title>The genome of the haptophyte Pavlova lutheri (Diacronema luteri, Pavlovales) - a model for lipid biosynthesis in eukaryotic algae.</title>
        <authorList>
            <person name="Hulatt C.J."/>
            <person name="Posewitz M.C."/>
        </authorList>
    </citation>
    <scope>NUCLEOTIDE SEQUENCE</scope>
    <source>
        <strain evidence="13">NIVA-4/92</strain>
    </source>
</reference>
<dbReference type="PANTHER" id="PTHR23516">
    <property type="entry name" value="SAM (S-ADENOSYL METHIONINE) TRANSPORTER"/>
    <property type="match status" value="1"/>
</dbReference>
<accession>A0A8J5XHI2</accession>
<evidence type="ECO:0000256" key="5">
    <source>
        <dbReference type="ARBA" id="ARBA00022475"/>
    </source>
</evidence>
<name>A0A8J5XHI2_DIALT</name>
<dbReference type="CDD" id="cd17487">
    <property type="entry name" value="MFS_MFSD5_like"/>
    <property type="match status" value="1"/>
</dbReference>
<dbReference type="OrthoDB" id="263957at2759"/>
<dbReference type="GO" id="GO:0015098">
    <property type="term" value="F:molybdate ion transmembrane transporter activity"/>
    <property type="evidence" value="ECO:0007669"/>
    <property type="project" value="InterPro"/>
</dbReference>
<feature type="transmembrane region" description="Helical" evidence="12">
    <location>
        <begin position="313"/>
        <end position="334"/>
    </location>
</feature>
<dbReference type="GO" id="GO:0005886">
    <property type="term" value="C:plasma membrane"/>
    <property type="evidence" value="ECO:0007669"/>
    <property type="project" value="UniProtKB-SubCell"/>
</dbReference>
<keyword evidence="4" id="KW-0813">Transport</keyword>
<evidence type="ECO:0000256" key="9">
    <source>
        <dbReference type="ARBA" id="ARBA00023136"/>
    </source>
</evidence>